<reference evidence="1 2" key="1">
    <citation type="submission" date="2019-04" db="EMBL/GenBank/DDBJ databases">
        <authorList>
            <person name="Hwang J.C."/>
        </authorList>
    </citation>
    <scope>NUCLEOTIDE SEQUENCE [LARGE SCALE GENOMIC DNA]</scope>
    <source>
        <strain evidence="1 2">IMCC35001</strain>
    </source>
</reference>
<dbReference type="OrthoDB" id="9795156at2"/>
<dbReference type="InterPro" id="IPR052891">
    <property type="entry name" value="DNA-3mA_glycosylase"/>
</dbReference>
<evidence type="ECO:0000313" key="2">
    <source>
        <dbReference type="Proteomes" id="UP000305674"/>
    </source>
</evidence>
<gene>
    <name evidence="1" type="ORF">FCL40_09870</name>
</gene>
<dbReference type="Gene3D" id="1.10.340.30">
    <property type="entry name" value="Hypothetical protein, domain 2"/>
    <property type="match status" value="1"/>
</dbReference>
<dbReference type="RefSeq" id="WP_136853130.1">
    <property type="nucleotide sequence ID" value="NZ_SWCI01000005.1"/>
</dbReference>
<dbReference type="GO" id="GO:0008725">
    <property type="term" value="F:DNA-3-methyladenine glycosylase activity"/>
    <property type="evidence" value="ECO:0007669"/>
    <property type="project" value="InterPro"/>
</dbReference>
<dbReference type="PANTHER" id="PTHR30037:SF3">
    <property type="entry name" value="BLR0857 PROTEIN"/>
    <property type="match status" value="1"/>
</dbReference>
<name>A0A4U1BE80_9GAMM</name>
<dbReference type="AlphaFoldDB" id="A0A4U1BE80"/>
<dbReference type="SUPFAM" id="SSF48150">
    <property type="entry name" value="DNA-glycosylase"/>
    <property type="match status" value="1"/>
</dbReference>
<comment type="caution">
    <text evidence="1">The sequence shown here is derived from an EMBL/GenBank/DDBJ whole genome shotgun (WGS) entry which is preliminary data.</text>
</comment>
<accession>A0A4U1BE80</accession>
<sequence>MSKMEKFAAIWQRAAQRKGGDQALQALLPPPPKAVLEGDDRLLSALSAQIFKSGFVWRVVDDKWPAFEEAFWGFDPHKLVMMSPEQLDQRMHNPALIRHGKKMQAVLENAQMILDLAQHHGSFGHWLARWPGDNITGLWGELKRRGARLGGNTGPYFLRRVGKDTFLMTGDVTAYLQAHKLIEGSPGSKRSLEQAQRCFNIWQMESGLPLASISRVLSCSVGDNRLGRVPMDH</sequence>
<dbReference type="Pfam" id="PF03352">
    <property type="entry name" value="Adenine_glyco"/>
    <property type="match status" value="1"/>
</dbReference>
<dbReference type="EMBL" id="SWCI01000005">
    <property type="protein sequence ID" value="TKB48937.1"/>
    <property type="molecule type" value="Genomic_DNA"/>
</dbReference>
<keyword evidence="2" id="KW-1185">Reference proteome</keyword>
<dbReference type="InterPro" id="IPR005019">
    <property type="entry name" value="Adenine_glyco"/>
</dbReference>
<protein>
    <submittedName>
        <fullName evidence="1">DNA-3-methyladenine glycosylase I</fullName>
    </submittedName>
</protein>
<dbReference type="GO" id="GO:0006284">
    <property type="term" value="P:base-excision repair"/>
    <property type="evidence" value="ECO:0007669"/>
    <property type="project" value="InterPro"/>
</dbReference>
<dbReference type="PANTHER" id="PTHR30037">
    <property type="entry name" value="DNA-3-METHYLADENINE GLYCOSYLASE 1"/>
    <property type="match status" value="1"/>
</dbReference>
<proteinExistence type="predicted"/>
<organism evidence="1 2">
    <name type="scientific">Ferrimonas sediminicola</name>
    <dbReference type="NCBI Taxonomy" id="2569538"/>
    <lineage>
        <taxon>Bacteria</taxon>
        <taxon>Pseudomonadati</taxon>
        <taxon>Pseudomonadota</taxon>
        <taxon>Gammaproteobacteria</taxon>
        <taxon>Alteromonadales</taxon>
        <taxon>Ferrimonadaceae</taxon>
        <taxon>Ferrimonas</taxon>
    </lineage>
</organism>
<evidence type="ECO:0000313" key="1">
    <source>
        <dbReference type="EMBL" id="TKB48937.1"/>
    </source>
</evidence>
<dbReference type="Proteomes" id="UP000305674">
    <property type="component" value="Unassembled WGS sequence"/>
</dbReference>
<dbReference type="InterPro" id="IPR011257">
    <property type="entry name" value="DNA_glycosylase"/>
</dbReference>